<dbReference type="EMBL" id="JAKFHA010000002">
    <property type="protein sequence ID" value="MCF2526596.1"/>
    <property type="molecule type" value="Genomic_DNA"/>
</dbReference>
<dbReference type="InterPro" id="IPR001932">
    <property type="entry name" value="PPM-type_phosphatase-like_dom"/>
</dbReference>
<dbReference type="Gene3D" id="3.30.450.40">
    <property type="match status" value="1"/>
</dbReference>
<proteinExistence type="predicted"/>
<dbReference type="PANTHER" id="PTHR43156">
    <property type="entry name" value="STAGE II SPORULATION PROTEIN E-RELATED"/>
    <property type="match status" value="1"/>
</dbReference>
<dbReference type="AlphaFoldDB" id="A0AA41PWR0"/>
<gene>
    <name evidence="3" type="ORF">LZ495_05080</name>
</gene>
<dbReference type="InterPro" id="IPR003594">
    <property type="entry name" value="HATPase_dom"/>
</dbReference>
<dbReference type="InterPro" id="IPR029016">
    <property type="entry name" value="GAF-like_dom_sf"/>
</dbReference>
<reference evidence="3" key="1">
    <citation type="submission" date="2022-01" db="EMBL/GenBank/DDBJ databases">
        <title>Genome-Based Taxonomic Classification of the Phylum Actinobacteria.</title>
        <authorList>
            <person name="Gao Y."/>
        </authorList>
    </citation>
    <scope>NUCLEOTIDE SEQUENCE</scope>
    <source>
        <strain evidence="3">KLBMP 8922</strain>
    </source>
</reference>
<dbReference type="Pfam" id="PF07228">
    <property type="entry name" value="SpoIIE"/>
    <property type="match status" value="1"/>
</dbReference>
<feature type="domain" description="PPM-type phosphatase" evidence="2">
    <location>
        <begin position="220"/>
        <end position="435"/>
    </location>
</feature>
<dbReference type="InterPro" id="IPR052016">
    <property type="entry name" value="Bact_Sigma-Reg"/>
</dbReference>
<dbReference type="RefSeq" id="WP_235050703.1">
    <property type="nucleotide sequence ID" value="NZ_JAKFHA010000002.1"/>
</dbReference>
<name>A0AA41PWR0_9ACTN</name>
<dbReference type="Proteomes" id="UP001165378">
    <property type="component" value="Unassembled WGS sequence"/>
</dbReference>
<protein>
    <submittedName>
        <fullName evidence="3">Serine/threonine-protein phosphatase</fullName>
    </submittedName>
</protein>
<evidence type="ECO:0000313" key="4">
    <source>
        <dbReference type="Proteomes" id="UP001165378"/>
    </source>
</evidence>
<dbReference type="InterPro" id="IPR036457">
    <property type="entry name" value="PPM-type-like_dom_sf"/>
</dbReference>
<evidence type="ECO:0000256" key="1">
    <source>
        <dbReference type="ARBA" id="ARBA00022801"/>
    </source>
</evidence>
<keyword evidence="1" id="KW-0378">Hydrolase</keyword>
<organism evidence="3 4">
    <name type="scientific">Yinghuangia soli</name>
    <dbReference type="NCBI Taxonomy" id="2908204"/>
    <lineage>
        <taxon>Bacteria</taxon>
        <taxon>Bacillati</taxon>
        <taxon>Actinomycetota</taxon>
        <taxon>Actinomycetes</taxon>
        <taxon>Kitasatosporales</taxon>
        <taxon>Streptomycetaceae</taxon>
        <taxon>Yinghuangia</taxon>
    </lineage>
</organism>
<dbReference type="Gene3D" id="3.60.40.10">
    <property type="entry name" value="PPM-type phosphatase domain"/>
    <property type="match status" value="1"/>
</dbReference>
<dbReference type="Pfam" id="PF13581">
    <property type="entry name" value="HATPase_c_2"/>
    <property type="match status" value="1"/>
</dbReference>
<dbReference type="CDD" id="cd16936">
    <property type="entry name" value="HATPase_RsbW-like"/>
    <property type="match status" value="1"/>
</dbReference>
<evidence type="ECO:0000313" key="3">
    <source>
        <dbReference type="EMBL" id="MCF2526596.1"/>
    </source>
</evidence>
<evidence type="ECO:0000259" key="2">
    <source>
        <dbReference type="SMART" id="SM00331"/>
    </source>
</evidence>
<dbReference type="SUPFAM" id="SSF55874">
    <property type="entry name" value="ATPase domain of HSP90 chaperone/DNA topoisomerase II/histidine kinase"/>
    <property type="match status" value="1"/>
</dbReference>
<dbReference type="InterPro" id="IPR036890">
    <property type="entry name" value="HATPase_C_sf"/>
</dbReference>
<dbReference type="Gene3D" id="3.30.565.10">
    <property type="entry name" value="Histidine kinase-like ATPase, C-terminal domain"/>
    <property type="match status" value="1"/>
</dbReference>
<dbReference type="PANTHER" id="PTHR43156:SF2">
    <property type="entry name" value="STAGE II SPORULATION PROTEIN E"/>
    <property type="match status" value="1"/>
</dbReference>
<dbReference type="FunFam" id="3.30.565.10:FF:000028">
    <property type="entry name" value="PAS sensor protein"/>
    <property type="match status" value="1"/>
</dbReference>
<dbReference type="SMART" id="SM00331">
    <property type="entry name" value="PP2C_SIG"/>
    <property type="match status" value="1"/>
</dbReference>
<sequence>MPQDGSAAERTDSARLRLLESGAAHIGTSLDLFRTAAELAEVAVQGLADVAVVDLLDAVLHGDAPAPGPVAGQVTVRRAAAAAARRAAPPAVHAVGDAWGLQFGSPYAQVLGDLRPRLVRRLAADDVWLRRDPERARLARAEAAHSMIAVPLTVRGVVLGMVSLYRLGSSAAFAEPDLGEAAGLAAYASACLDNARRHTRERALARLVQRNLVPRRLPAHVAAETAWTYLPVAASGSWFDVLPLSGARIACVVGEIDGKGMAAVSLMGQVSTAIAALAALDLGPDEILGRVHDLAVETAMGRPALADDHPLPDVLTAGCVVAVYDPIAGTCAIARAGHPAPSAVAPDGTAAVIDAPAGPPLGGPGEGRFPVTSVPLNAGSVLALHTSSLSGDPAPVLADALRAAGGELQPACDAVLTEAFPDGPKDDALLVLVRTRVLGGDRTAAWSLRNLPESAAEARRLTARKLAEWGLHDLVFTAELLVSELVTNGVRYSAGEIGLRLILRERTLACEVADSSSAAPRVRRSLDDDEGGRGLLLVAQLAQDWGVRTGPRGKTVWAELPLDAVGTDAGPGEG</sequence>
<dbReference type="GO" id="GO:0016791">
    <property type="term" value="F:phosphatase activity"/>
    <property type="evidence" value="ECO:0007669"/>
    <property type="project" value="TreeGrafter"/>
</dbReference>
<accession>A0AA41PWR0</accession>
<comment type="caution">
    <text evidence="3">The sequence shown here is derived from an EMBL/GenBank/DDBJ whole genome shotgun (WGS) entry which is preliminary data.</text>
</comment>
<keyword evidence="4" id="KW-1185">Reference proteome</keyword>
<dbReference type="SUPFAM" id="SSF55781">
    <property type="entry name" value="GAF domain-like"/>
    <property type="match status" value="1"/>
</dbReference>